<dbReference type="AlphaFoldDB" id="K0SEQ8"/>
<feature type="compositionally biased region" description="Polar residues" evidence="1">
    <location>
        <begin position="27"/>
        <end position="36"/>
    </location>
</feature>
<organism evidence="2 3">
    <name type="scientific">Thalassiosira oceanica</name>
    <name type="common">Marine diatom</name>
    <dbReference type="NCBI Taxonomy" id="159749"/>
    <lineage>
        <taxon>Eukaryota</taxon>
        <taxon>Sar</taxon>
        <taxon>Stramenopiles</taxon>
        <taxon>Ochrophyta</taxon>
        <taxon>Bacillariophyta</taxon>
        <taxon>Coscinodiscophyceae</taxon>
        <taxon>Thalassiosirophycidae</taxon>
        <taxon>Thalassiosirales</taxon>
        <taxon>Thalassiosiraceae</taxon>
        <taxon>Thalassiosira</taxon>
    </lineage>
</organism>
<comment type="caution">
    <text evidence="2">The sequence shown here is derived from an EMBL/GenBank/DDBJ whole genome shotgun (WGS) entry which is preliminary data.</text>
</comment>
<feature type="region of interest" description="Disordered" evidence="1">
    <location>
        <begin position="17"/>
        <end position="44"/>
    </location>
</feature>
<proteinExistence type="predicted"/>
<dbReference type="Proteomes" id="UP000266841">
    <property type="component" value="Unassembled WGS sequence"/>
</dbReference>
<sequence>MAVLGFMAIGPCFAQAPSETMAGRPSRTVTKSSTSLRHPPLPIMPPSQAEIRNPQAASLKPACSLLSTRYLLMPD</sequence>
<evidence type="ECO:0000256" key="1">
    <source>
        <dbReference type="SAM" id="MobiDB-lite"/>
    </source>
</evidence>
<evidence type="ECO:0000313" key="3">
    <source>
        <dbReference type="Proteomes" id="UP000266841"/>
    </source>
</evidence>
<evidence type="ECO:0000313" key="2">
    <source>
        <dbReference type="EMBL" id="EJK63830.1"/>
    </source>
</evidence>
<dbReference type="EMBL" id="AGNL01017979">
    <property type="protein sequence ID" value="EJK63830.1"/>
    <property type="molecule type" value="Genomic_DNA"/>
</dbReference>
<protein>
    <submittedName>
        <fullName evidence="2">Uncharacterized protein</fullName>
    </submittedName>
</protein>
<reference evidence="2 3" key="1">
    <citation type="journal article" date="2012" name="Genome Biol.">
        <title>Genome and low-iron response of an oceanic diatom adapted to chronic iron limitation.</title>
        <authorList>
            <person name="Lommer M."/>
            <person name="Specht M."/>
            <person name="Roy A.S."/>
            <person name="Kraemer L."/>
            <person name="Andreson R."/>
            <person name="Gutowska M.A."/>
            <person name="Wolf J."/>
            <person name="Bergner S.V."/>
            <person name="Schilhabel M.B."/>
            <person name="Klostermeier U.C."/>
            <person name="Beiko R.G."/>
            <person name="Rosenstiel P."/>
            <person name="Hippler M."/>
            <person name="Laroche J."/>
        </authorList>
    </citation>
    <scope>NUCLEOTIDE SEQUENCE [LARGE SCALE GENOMIC DNA]</scope>
    <source>
        <strain evidence="2 3">CCMP1005</strain>
    </source>
</reference>
<name>K0SEQ8_THAOC</name>
<accession>K0SEQ8</accession>
<keyword evidence="3" id="KW-1185">Reference proteome</keyword>
<gene>
    <name evidence="2" type="ORF">THAOC_15494</name>
</gene>